<evidence type="ECO:0000256" key="3">
    <source>
        <dbReference type="SAM" id="Phobius"/>
    </source>
</evidence>
<reference evidence="4" key="1">
    <citation type="submission" date="2022-02" db="EMBL/GenBank/DDBJ databases">
        <authorList>
            <person name="Henning P.M."/>
            <person name="McCubbin A.G."/>
            <person name="Shore J.S."/>
        </authorList>
    </citation>
    <scope>NUCLEOTIDE SEQUENCE</scope>
    <source>
        <strain evidence="4">F60SS</strain>
        <tissue evidence="4">Leaves</tissue>
    </source>
</reference>
<comment type="function">
    <text evidence="1">Subunit of the oligosaccharyl transferase (OST) complex that catalyzes the initial transfer of a defined glycan (Glc(3)Man(9)GlcNAc(2) in eukaryotes) from the lipid carrier dolichol-pyrophosphate to an asparagine residue within an Asn-X-Ser/Thr consensus motif in nascent polypeptide chains, the first step in protein N-glycosylation. N-glycosylation occurs cotranslationally and the complex associates with the Sec61 complex at the channel-forming translocon complex that mediates protein translocation across the endoplasmic reticulum (ER). All subunits are required for a maximal enzyme activity.</text>
</comment>
<dbReference type="AlphaFoldDB" id="A0A9Q0G0K7"/>
<evidence type="ECO:0000313" key="4">
    <source>
        <dbReference type="EMBL" id="KAJ4841002.1"/>
    </source>
</evidence>
<keyword evidence="3" id="KW-0472">Membrane</keyword>
<feature type="transmembrane region" description="Helical" evidence="3">
    <location>
        <begin position="7"/>
        <end position="28"/>
    </location>
</feature>
<name>A0A9Q0G0K7_9ROSI</name>
<comment type="caution">
    <text evidence="4">The sequence shown here is derived from an EMBL/GenBank/DDBJ whole genome shotgun (WGS) entry which is preliminary data.</text>
</comment>
<dbReference type="InterPro" id="IPR044165">
    <property type="entry name" value="OST4_plant"/>
</dbReference>
<keyword evidence="3" id="KW-1133">Transmembrane helix</keyword>
<dbReference type="OrthoDB" id="2124077at2759"/>
<organism evidence="4 5">
    <name type="scientific">Turnera subulata</name>
    <dbReference type="NCBI Taxonomy" id="218843"/>
    <lineage>
        <taxon>Eukaryota</taxon>
        <taxon>Viridiplantae</taxon>
        <taxon>Streptophyta</taxon>
        <taxon>Embryophyta</taxon>
        <taxon>Tracheophyta</taxon>
        <taxon>Spermatophyta</taxon>
        <taxon>Magnoliopsida</taxon>
        <taxon>eudicotyledons</taxon>
        <taxon>Gunneridae</taxon>
        <taxon>Pentapetalae</taxon>
        <taxon>rosids</taxon>
        <taxon>fabids</taxon>
        <taxon>Malpighiales</taxon>
        <taxon>Passifloraceae</taxon>
        <taxon>Turnera</taxon>
    </lineage>
</organism>
<protein>
    <submittedName>
        <fullName evidence="4">Dolichyl-diphosphooligosaccharide--protein glycosyltransferase subunit 4A</fullName>
    </submittedName>
</protein>
<reference evidence="4" key="2">
    <citation type="journal article" date="2023" name="Plants (Basel)">
        <title>Annotation of the Turnera subulata (Passifloraceae) Draft Genome Reveals the S-Locus Evolved after the Divergence of Turneroideae from Passifloroideae in a Stepwise Manner.</title>
        <authorList>
            <person name="Henning P.M."/>
            <person name="Roalson E.H."/>
            <person name="Mir W."/>
            <person name="McCubbin A.G."/>
            <person name="Shore J.S."/>
        </authorList>
    </citation>
    <scope>NUCLEOTIDE SEQUENCE</scope>
    <source>
        <strain evidence="4">F60SS</strain>
    </source>
</reference>
<dbReference type="PANTHER" id="PTHR28677">
    <property type="entry name" value="DOLICHYL-DIPHOSPHOOLIGOSACCHARIDE--PROTEIN GLYCOSYLTRANSFERASE SUBUNIT 4A-RELATED"/>
    <property type="match status" value="1"/>
</dbReference>
<dbReference type="EMBL" id="JAKUCV010002906">
    <property type="protein sequence ID" value="KAJ4841002.1"/>
    <property type="molecule type" value="Genomic_DNA"/>
</dbReference>
<dbReference type="Proteomes" id="UP001141552">
    <property type="component" value="Unassembled WGS sequence"/>
</dbReference>
<accession>A0A9Q0G0K7</accession>
<evidence type="ECO:0000256" key="2">
    <source>
        <dbReference type="ARBA" id="ARBA00011157"/>
    </source>
</evidence>
<keyword evidence="3" id="KW-0812">Transmembrane</keyword>
<dbReference type="PANTHER" id="PTHR28677:SF4">
    <property type="entry name" value="DOLICHYL-DIPHOSPHOOLIGOSACCHARIDE--PROTEIN GLYCOSYLTRANSFERASE SUBUNIT 4B-RELATED"/>
    <property type="match status" value="1"/>
</dbReference>
<gene>
    <name evidence="4" type="primary">OST4A_1</name>
    <name evidence="4" type="ORF">Tsubulata_018697</name>
</gene>
<proteinExistence type="predicted"/>
<comment type="subunit">
    <text evidence="2">Component of the oligosaccharyltransferase (OST) complex.</text>
</comment>
<evidence type="ECO:0000256" key="1">
    <source>
        <dbReference type="ARBA" id="ARBA00002791"/>
    </source>
</evidence>
<sequence length="37" mass="4505">MFDDQDLVFLCELSWTFIFLRVTAYYYVMADPKYEGN</sequence>
<evidence type="ECO:0000313" key="5">
    <source>
        <dbReference type="Proteomes" id="UP001141552"/>
    </source>
</evidence>
<keyword evidence="5" id="KW-1185">Reference proteome</keyword>